<dbReference type="PANTHER" id="PTHR11365">
    <property type="entry name" value="5-OXOPROLINASE RELATED"/>
    <property type="match status" value="1"/>
</dbReference>
<accession>A0A7Z0WSG7</accession>
<reference evidence="3 4" key="1">
    <citation type="submission" date="2016-12" db="EMBL/GenBank/DDBJ databases">
        <title>The draft genome sequence of Actinophytocola xinjiangensis.</title>
        <authorList>
            <person name="Wang W."/>
            <person name="Yuan L."/>
        </authorList>
    </citation>
    <scope>NUCLEOTIDE SEQUENCE [LARGE SCALE GENOMIC DNA]</scope>
    <source>
        <strain evidence="3 4">CGMCC 4.4663</strain>
    </source>
</reference>
<gene>
    <name evidence="3" type="ORF">BLA60_01525</name>
</gene>
<feature type="region of interest" description="Disordered" evidence="1">
    <location>
        <begin position="125"/>
        <end position="166"/>
    </location>
</feature>
<organism evidence="3 4">
    <name type="scientific">Actinophytocola xinjiangensis</name>
    <dbReference type="NCBI Taxonomy" id="485602"/>
    <lineage>
        <taxon>Bacteria</taxon>
        <taxon>Bacillati</taxon>
        <taxon>Actinomycetota</taxon>
        <taxon>Actinomycetes</taxon>
        <taxon>Pseudonocardiales</taxon>
        <taxon>Pseudonocardiaceae</taxon>
    </lineage>
</organism>
<feature type="region of interest" description="Disordered" evidence="1">
    <location>
        <begin position="198"/>
        <end position="234"/>
    </location>
</feature>
<dbReference type="InterPro" id="IPR008040">
    <property type="entry name" value="Hydant_A_N"/>
</dbReference>
<sequence length="234" mass="23887">MVGVDSGGTFTDTVVTFADGLTVVGKALSTPDQVEVGVLNSIGAAARAAGLELPDLLARASVVTHGTTVGLNALLTGKRARVGLLTTAGFESTLAIAKANKTHASTRPRRPCRCAGANPAGWSTRWTSPACPNGSTATARSSSRSTRTPPWPPSTGSPPARSRRWPSGCCGRACGPTTSCGWPNWSPNGCRTFRCRCPRGSRRSSASTSGSPPPSSTPPSRGPSPATSGAWTPS</sequence>
<dbReference type="GO" id="GO:0005829">
    <property type="term" value="C:cytosol"/>
    <property type="evidence" value="ECO:0007669"/>
    <property type="project" value="TreeGrafter"/>
</dbReference>
<dbReference type="Pfam" id="PF05378">
    <property type="entry name" value="Hydant_A_N"/>
    <property type="match status" value="1"/>
</dbReference>
<name>A0A7Z0WSG7_9PSEU</name>
<dbReference type="InterPro" id="IPR045079">
    <property type="entry name" value="Oxoprolinase-like"/>
</dbReference>
<proteinExistence type="predicted"/>
<keyword evidence="4" id="KW-1185">Reference proteome</keyword>
<dbReference type="AlphaFoldDB" id="A0A7Z0WSG7"/>
<protein>
    <recommendedName>
        <fullName evidence="2">Hydantoinase/oxoprolinase N-terminal domain-containing protein</fullName>
    </recommendedName>
</protein>
<dbReference type="GO" id="GO:0017168">
    <property type="term" value="F:5-oxoprolinase (ATP-hydrolyzing) activity"/>
    <property type="evidence" value="ECO:0007669"/>
    <property type="project" value="TreeGrafter"/>
</dbReference>
<feature type="compositionally biased region" description="Low complexity" evidence="1">
    <location>
        <begin position="135"/>
        <end position="148"/>
    </location>
</feature>
<dbReference type="GO" id="GO:0006749">
    <property type="term" value="P:glutathione metabolic process"/>
    <property type="evidence" value="ECO:0007669"/>
    <property type="project" value="TreeGrafter"/>
</dbReference>
<evidence type="ECO:0000313" key="4">
    <source>
        <dbReference type="Proteomes" id="UP000185696"/>
    </source>
</evidence>
<evidence type="ECO:0000259" key="2">
    <source>
        <dbReference type="Pfam" id="PF05378"/>
    </source>
</evidence>
<dbReference type="Proteomes" id="UP000185696">
    <property type="component" value="Unassembled WGS sequence"/>
</dbReference>
<dbReference type="EMBL" id="MSIF01000001">
    <property type="protein sequence ID" value="OLF13892.1"/>
    <property type="molecule type" value="Genomic_DNA"/>
</dbReference>
<feature type="compositionally biased region" description="Low complexity" evidence="1">
    <location>
        <begin position="223"/>
        <end position="234"/>
    </location>
</feature>
<dbReference type="PANTHER" id="PTHR11365:SF23">
    <property type="entry name" value="HYPOTHETICAL 5-OXOPROLINASE (EUROFUNG)-RELATED"/>
    <property type="match status" value="1"/>
</dbReference>
<evidence type="ECO:0000256" key="1">
    <source>
        <dbReference type="SAM" id="MobiDB-lite"/>
    </source>
</evidence>
<feature type="compositionally biased region" description="Pro residues" evidence="1">
    <location>
        <begin position="211"/>
        <end position="222"/>
    </location>
</feature>
<feature type="domain" description="Hydantoinase/oxoprolinase N-terminal" evidence="2">
    <location>
        <begin position="2"/>
        <end position="102"/>
    </location>
</feature>
<evidence type="ECO:0000313" key="3">
    <source>
        <dbReference type="EMBL" id="OLF13892.1"/>
    </source>
</evidence>
<comment type="caution">
    <text evidence="3">The sequence shown here is derived from an EMBL/GenBank/DDBJ whole genome shotgun (WGS) entry which is preliminary data.</text>
</comment>